<dbReference type="STRING" id="1542390.KX01_1307"/>
<evidence type="ECO:0000313" key="1">
    <source>
        <dbReference type="EMBL" id="APC97881.1"/>
    </source>
</evidence>
<protein>
    <submittedName>
        <fullName evidence="1">Uncharacterized protein</fullName>
    </submittedName>
</protein>
<evidence type="ECO:0000313" key="2">
    <source>
        <dbReference type="Proteomes" id="UP000182521"/>
    </source>
</evidence>
<reference evidence="2" key="1">
    <citation type="submission" date="2014-10" db="EMBL/GenBank/DDBJ databases">
        <authorList>
            <person name="Kuske C.R."/>
            <person name="Challacombe J.F."/>
            <person name="Daligault H.E."/>
            <person name="Davenport K.W."/>
            <person name="Johnson S.L."/>
            <person name="Siddaramappa S."/>
            <person name="Petersen J.M."/>
        </authorList>
    </citation>
    <scope>NUCLEOTIDE SEQUENCE [LARGE SCALE GENOMIC DNA]</scope>
    <source>
        <strain evidence="2">CA97-1460</strain>
    </source>
</reference>
<organism evidence="1 2">
    <name type="scientific">Francisella frigiditurris</name>
    <dbReference type="NCBI Taxonomy" id="1542390"/>
    <lineage>
        <taxon>Bacteria</taxon>
        <taxon>Pseudomonadati</taxon>
        <taxon>Pseudomonadota</taxon>
        <taxon>Gammaproteobacteria</taxon>
        <taxon>Thiotrichales</taxon>
        <taxon>Francisellaceae</taxon>
        <taxon>Francisella</taxon>
    </lineage>
</organism>
<gene>
    <name evidence="1" type="ORF">KX01_1307</name>
</gene>
<dbReference type="AlphaFoldDB" id="A0A1J0KVT5"/>
<proteinExistence type="predicted"/>
<name>A0A1J0KVT5_9GAMM</name>
<keyword evidence="2" id="KW-1185">Reference proteome</keyword>
<sequence>MIYIIDIGFSKESKKPIIFEIQNFFESVLFFYDKTILSNDLNEVGSIGYINEKKEGNLGHLFFYRTFLGSAAKLTVAANVLNKLSNDSQYDINSIINTFFKFFQRFETNEPLSSDYYLNSLPQSYISILSKLHEYSLNVSSTFRGQLIKKALGHKGLQRILLSFFLEKNPGFNSNIENPIFIFVNKKLFIDRFIEVCLKFNHKSKVVVKHVTGARGGGNCFIENILEAKEQILEFLETYNDDDYFVVEEMILTTREEFRYIMALNTVNNKSFITEFWKDSLLEDYDAHNSVKEITYNGKPVDGDLSKLLTEFMIFLNTFTSKEYNHFLGKNKNTYFIDTDAAGSFFDQTADASLENNLVEIFKTTHNSINEFIQIIMILESYRCMTTDCLKDVFIEDSKKFFNSFSHEKYKKLENKIKNYIKLDENDLSALIRVYEKSSVFSNYFDINIAEKMRNNSWLKLNNLDNKRLLNLLFSFSEINNFYSAQKLIKKNN</sequence>
<dbReference type="EMBL" id="CP009654">
    <property type="protein sequence ID" value="APC97881.1"/>
    <property type="molecule type" value="Genomic_DNA"/>
</dbReference>
<dbReference type="RefSeq" id="WP_071664209.1">
    <property type="nucleotide sequence ID" value="NZ_CP009654.1"/>
</dbReference>
<dbReference type="KEGG" id="frc:KX01_1307"/>
<dbReference type="Proteomes" id="UP000182521">
    <property type="component" value="Chromosome"/>
</dbReference>
<accession>A0A1J0KVT5</accession>